<dbReference type="EMBL" id="CAADJE010000044">
    <property type="protein sequence ID" value="VFS94367.1"/>
    <property type="molecule type" value="Genomic_DNA"/>
</dbReference>
<evidence type="ECO:0000313" key="4">
    <source>
        <dbReference type="EMBL" id="SAP44177.1"/>
    </source>
</evidence>
<feature type="chain" id="PRO_5044582347" description="ABC transporter substrate-binding protein" evidence="1">
    <location>
        <begin position="24"/>
        <end position="51"/>
    </location>
</feature>
<feature type="signal peptide" evidence="1">
    <location>
        <begin position="1"/>
        <end position="23"/>
    </location>
</feature>
<dbReference type="Proteomes" id="UP001293169">
    <property type="component" value="Unassembled WGS sequence"/>
</dbReference>
<reference evidence="5 7" key="2">
    <citation type="submission" date="2019-03" db="EMBL/GenBank/DDBJ databases">
        <authorList>
            <consortium name="Pathogen Informatics"/>
        </authorList>
    </citation>
    <scope>NUCLEOTIDE SEQUENCE [LARGE SCALE GENOMIC DNA]</scope>
    <source>
        <strain evidence="4 6">2880STDY5682802</strain>
        <strain evidence="5 7">NCTC12998</strain>
    </source>
</reference>
<dbReference type="Proteomes" id="UP000864422">
    <property type="component" value="Unassembled WGS sequence"/>
</dbReference>
<evidence type="ECO:0000313" key="6">
    <source>
        <dbReference type="Proteomes" id="UP000078124"/>
    </source>
</evidence>
<dbReference type="EMBL" id="DACSEA010000005">
    <property type="protein sequence ID" value="HAT1605460.1"/>
    <property type="molecule type" value="Genomic_DNA"/>
</dbReference>
<evidence type="ECO:0000313" key="3">
    <source>
        <dbReference type="EMBL" id="MDZ7469225.1"/>
    </source>
</evidence>
<evidence type="ECO:0000313" key="5">
    <source>
        <dbReference type="EMBL" id="VFS94367.1"/>
    </source>
</evidence>
<accession>A0A2X2E6U2</accession>
<reference evidence="2" key="1">
    <citation type="journal article" date="2018" name="Genome Biol.">
        <title>SKESA: strategic k-mer extension for scrupulous assemblies.</title>
        <authorList>
            <person name="Souvorov A."/>
            <person name="Agarwala R."/>
            <person name="Lipman D.J."/>
        </authorList>
    </citation>
    <scope>NUCLEOTIDE SEQUENCE</scope>
    <source>
        <strain evidence="2">MISC063</strain>
    </source>
</reference>
<evidence type="ECO:0000313" key="7">
    <source>
        <dbReference type="Proteomes" id="UP000345637"/>
    </source>
</evidence>
<organism evidence="5 7">
    <name type="scientific">Raoultella planticola</name>
    <name type="common">Klebsiella planticola</name>
    <dbReference type="NCBI Taxonomy" id="575"/>
    <lineage>
        <taxon>Bacteria</taxon>
        <taxon>Pseudomonadati</taxon>
        <taxon>Pseudomonadota</taxon>
        <taxon>Gammaproteobacteria</taxon>
        <taxon>Enterobacterales</taxon>
        <taxon>Enterobacteriaceae</taxon>
        <taxon>Klebsiella/Raoultella group</taxon>
        <taxon>Raoultella</taxon>
    </lineage>
</organism>
<dbReference type="EMBL" id="JAXUDK010000027">
    <property type="protein sequence ID" value="MDZ7469225.1"/>
    <property type="molecule type" value="Genomic_DNA"/>
</dbReference>
<name>A0A2X2E6U2_RAOPL</name>
<keyword evidence="8" id="KW-1185">Reference proteome</keyword>
<evidence type="ECO:0000313" key="8">
    <source>
        <dbReference type="Proteomes" id="UP001293169"/>
    </source>
</evidence>
<dbReference type="AlphaFoldDB" id="A0A2X2E6U2"/>
<keyword evidence="1" id="KW-0732">Signal</keyword>
<evidence type="ECO:0000256" key="1">
    <source>
        <dbReference type="SAM" id="SignalP"/>
    </source>
</evidence>
<gene>
    <name evidence="2" type="ORF">I8Y23_001752</name>
    <name evidence="5" type="ORF">NCTC12998_07976</name>
    <name evidence="4" type="ORF">SAMEA2273876_00265</name>
    <name evidence="3" type="ORF">U5E74_26810</name>
</gene>
<dbReference type="Proteomes" id="UP000345637">
    <property type="component" value="Unassembled WGS sequence"/>
</dbReference>
<sequence length="51" mass="5689">MKRKGVYLLWLMASLLSIGPAMSDARVHKVASIWVLSPMAWEASRHLPPGE</sequence>
<dbReference type="Proteomes" id="UP000078124">
    <property type="component" value="Unassembled WGS sequence"/>
</dbReference>
<dbReference type="RefSeq" id="WP_155274647.1">
    <property type="nucleotide sequence ID" value="NZ_ABZSJN020000055.1"/>
</dbReference>
<protein>
    <recommendedName>
        <fullName evidence="9">ABC transporter substrate-binding protein</fullName>
    </recommendedName>
</protein>
<reference evidence="3 8" key="4">
    <citation type="submission" date="2023-12" db="EMBL/GenBank/DDBJ databases">
        <title>N/s.</title>
        <authorList>
            <person name="Dale J."/>
        </authorList>
    </citation>
    <scope>NUCLEOTIDE SEQUENCE [LARGE SCALE GENOMIC DNA]</scope>
    <source>
        <strain evidence="3 8">2023EL-01226</strain>
    </source>
</reference>
<dbReference type="EMBL" id="FLAC01000001">
    <property type="protein sequence ID" value="SAP44177.1"/>
    <property type="molecule type" value="Genomic_DNA"/>
</dbReference>
<evidence type="ECO:0000313" key="2">
    <source>
        <dbReference type="EMBL" id="HAT1605460.1"/>
    </source>
</evidence>
<evidence type="ECO:0008006" key="9">
    <source>
        <dbReference type="Google" id="ProtNLM"/>
    </source>
</evidence>
<reference evidence="2" key="3">
    <citation type="submission" date="2020-11" db="EMBL/GenBank/DDBJ databases">
        <authorList>
            <consortium name="NCBI Pathogen Detection Project"/>
        </authorList>
    </citation>
    <scope>NUCLEOTIDE SEQUENCE</scope>
    <source>
        <strain evidence="2">MISC063</strain>
    </source>
</reference>
<proteinExistence type="predicted"/>